<evidence type="ECO:0000313" key="2">
    <source>
        <dbReference type="Proteomes" id="UP001054837"/>
    </source>
</evidence>
<proteinExistence type="predicted"/>
<dbReference type="EMBL" id="BPLQ01002388">
    <property type="protein sequence ID" value="GIX92376.1"/>
    <property type="molecule type" value="Genomic_DNA"/>
</dbReference>
<sequence>MTRGIPSVKEQNHQQTQNVGSYFGRQVGKCKSTQSLSVLYASQFRQETTLPVTFAFKVARWQIERVHPYNKQTQSKITFPFRFEPHCLSEIRK</sequence>
<comment type="caution">
    <text evidence="1">The sequence shown here is derived from an EMBL/GenBank/DDBJ whole genome shotgun (WGS) entry which is preliminary data.</text>
</comment>
<reference evidence="1 2" key="1">
    <citation type="submission" date="2021-06" db="EMBL/GenBank/DDBJ databases">
        <title>Caerostris darwini draft genome.</title>
        <authorList>
            <person name="Kono N."/>
            <person name="Arakawa K."/>
        </authorList>
    </citation>
    <scope>NUCLEOTIDE SEQUENCE [LARGE SCALE GENOMIC DNA]</scope>
</reference>
<organism evidence="1 2">
    <name type="scientific">Caerostris darwini</name>
    <dbReference type="NCBI Taxonomy" id="1538125"/>
    <lineage>
        <taxon>Eukaryota</taxon>
        <taxon>Metazoa</taxon>
        <taxon>Ecdysozoa</taxon>
        <taxon>Arthropoda</taxon>
        <taxon>Chelicerata</taxon>
        <taxon>Arachnida</taxon>
        <taxon>Araneae</taxon>
        <taxon>Araneomorphae</taxon>
        <taxon>Entelegynae</taxon>
        <taxon>Araneoidea</taxon>
        <taxon>Araneidae</taxon>
        <taxon>Caerostris</taxon>
    </lineage>
</organism>
<accession>A0AAV4P884</accession>
<dbReference type="AlphaFoldDB" id="A0AAV4P884"/>
<name>A0AAV4P884_9ARAC</name>
<dbReference type="Proteomes" id="UP001054837">
    <property type="component" value="Unassembled WGS sequence"/>
</dbReference>
<evidence type="ECO:0000313" key="1">
    <source>
        <dbReference type="EMBL" id="GIX92376.1"/>
    </source>
</evidence>
<gene>
    <name evidence="1" type="ORF">CDAR_16881</name>
</gene>
<keyword evidence="2" id="KW-1185">Reference proteome</keyword>
<protein>
    <submittedName>
        <fullName evidence="1">Uncharacterized protein</fullName>
    </submittedName>
</protein>